<dbReference type="GeneID" id="95978112"/>
<evidence type="ECO:0000313" key="2">
    <source>
        <dbReference type="EMBL" id="KAL1311469.1"/>
    </source>
</evidence>
<feature type="signal peptide" evidence="1">
    <location>
        <begin position="1"/>
        <end position="20"/>
    </location>
</feature>
<evidence type="ECO:0000313" key="3">
    <source>
        <dbReference type="Proteomes" id="UP001562354"/>
    </source>
</evidence>
<comment type="caution">
    <text evidence="2">The sequence shown here is derived from an EMBL/GenBank/DDBJ whole genome shotgun (WGS) entry which is preliminary data.</text>
</comment>
<organism evidence="2 3">
    <name type="scientific">Neodothiora populina</name>
    <dbReference type="NCBI Taxonomy" id="2781224"/>
    <lineage>
        <taxon>Eukaryota</taxon>
        <taxon>Fungi</taxon>
        <taxon>Dikarya</taxon>
        <taxon>Ascomycota</taxon>
        <taxon>Pezizomycotina</taxon>
        <taxon>Dothideomycetes</taxon>
        <taxon>Dothideomycetidae</taxon>
        <taxon>Dothideales</taxon>
        <taxon>Dothioraceae</taxon>
        <taxon>Neodothiora</taxon>
    </lineage>
</organism>
<keyword evidence="1" id="KW-0732">Signal</keyword>
<dbReference type="Proteomes" id="UP001562354">
    <property type="component" value="Unassembled WGS sequence"/>
</dbReference>
<name>A0ABR3PQL9_9PEZI</name>
<evidence type="ECO:0000256" key="1">
    <source>
        <dbReference type="SAM" id="SignalP"/>
    </source>
</evidence>
<dbReference type="PANTHER" id="PTHR40640:SF1">
    <property type="entry name" value="ANCHORED GLYCOPROTEIN, PUTATIVE (AFU_ORTHOLOGUE AFUA_8G04860)-RELATED"/>
    <property type="match status" value="1"/>
</dbReference>
<dbReference type="PANTHER" id="PTHR40640">
    <property type="entry name" value="ANCHORED GLYCOPROTEIN, PUTATIVE (AFU_ORTHOLOGUE AFUA_8G04860)-RELATED"/>
    <property type="match status" value="1"/>
</dbReference>
<reference evidence="2 3" key="1">
    <citation type="submission" date="2024-07" db="EMBL/GenBank/DDBJ databases">
        <title>Draft sequence of the Neodothiora populina.</title>
        <authorList>
            <person name="Drown D.D."/>
            <person name="Schuette U.S."/>
            <person name="Buechlein A.B."/>
            <person name="Rusch D.R."/>
            <person name="Winton L.W."/>
            <person name="Adams G.A."/>
        </authorList>
    </citation>
    <scope>NUCLEOTIDE SEQUENCE [LARGE SCALE GENOMIC DNA]</scope>
    <source>
        <strain evidence="2 3">CPC 39397</strain>
    </source>
</reference>
<sequence>MLRLAPTLGAIFALSSAATAQSTITTSVFGLSNEYGYGGSVIGSDNDAVTYGIECTDGVSCPADFTAVLTGGPSTAQVVYVTSTEGVAAEITQQCELEGTTAATCDVTIIAAVEDYSTAIETTTSLSGAEAASLWIPLTVTAGLEKLAAMTTASATATGTSGVSSGASFGASSASSAAKTAVTSAASSAATASNAVESATNTAATSATPSNDTSDANKIDTMGLISMAAVILGLCSLLTL</sequence>
<protein>
    <submittedName>
        <fullName evidence="2">Uncharacterized protein</fullName>
    </submittedName>
</protein>
<dbReference type="RefSeq" id="XP_069204318.1">
    <property type="nucleotide sequence ID" value="XM_069344051.1"/>
</dbReference>
<gene>
    <name evidence="2" type="ORF">AAFC00_004412</name>
</gene>
<feature type="chain" id="PRO_5046540016" evidence="1">
    <location>
        <begin position="21"/>
        <end position="240"/>
    </location>
</feature>
<keyword evidence="3" id="KW-1185">Reference proteome</keyword>
<proteinExistence type="predicted"/>
<dbReference type="EMBL" id="JBFMKM010000002">
    <property type="protein sequence ID" value="KAL1311469.1"/>
    <property type="molecule type" value="Genomic_DNA"/>
</dbReference>
<accession>A0ABR3PQL9</accession>